<sequence>MKIDQAIIDRMGRTLIARGAILDDYMIEALMNRGVSGVYTVEGKEDGTTEKENISEKMIEKIEELKVEDRANVKLTESVKKRVATGIAYLYNNTESDDFIDATNNIANDLMKAITDNESIAVDISALKVSDEYTFKHSVDVATMAMIIGKQHGLTEKEVYEIGIAGLLHDIGKTKIPNEILNKAGKLTDEEFLLMKQHALFGYSILKDKKELSDPVLMGVLQHHEKLNGKGYPLGVPEEKIYEYAKIISTADIYDALVTERPYKKAFSPRAAVEMIMAMTDELDINVMRSFLDSIILYPVGSTVQLSNGENAKVIENNPKYVLRPKVFGLKTGKVYDLGNDLKCANIIIK</sequence>
<name>A0A923LSX4_9FIRM</name>
<evidence type="ECO:0000313" key="2">
    <source>
        <dbReference type="EMBL" id="MBC5715276.1"/>
    </source>
</evidence>
<evidence type="ECO:0000259" key="1">
    <source>
        <dbReference type="PROSITE" id="PS51832"/>
    </source>
</evidence>
<dbReference type="CDD" id="cd00077">
    <property type="entry name" value="HDc"/>
    <property type="match status" value="1"/>
</dbReference>
<feature type="domain" description="HD-GYP" evidence="1">
    <location>
        <begin position="112"/>
        <end position="308"/>
    </location>
</feature>
<dbReference type="InterPro" id="IPR037522">
    <property type="entry name" value="HD_GYP_dom"/>
</dbReference>
<gene>
    <name evidence="2" type="ORF">H8S17_13890</name>
</gene>
<keyword evidence="3" id="KW-1185">Reference proteome</keyword>
<dbReference type="Gene3D" id="1.10.3210.10">
    <property type="entry name" value="Hypothetical protein af1432"/>
    <property type="match status" value="1"/>
</dbReference>
<dbReference type="SUPFAM" id="SSF109604">
    <property type="entry name" value="HD-domain/PDEase-like"/>
    <property type="match status" value="1"/>
</dbReference>
<dbReference type="Pfam" id="PF13487">
    <property type="entry name" value="HD_5"/>
    <property type="match status" value="1"/>
</dbReference>
<dbReference type="EMBL" id="JACOPH010000016">
    <property type="protein sequence ID" value="MBC5715276.1"/>
    <property type="molecule type" value="Genomic_DNA"/>
</dbReference>
<accession>A0A923LSX4</accession>
<organism evidence="2 3">
    <name type="scientific">Roseburia zhanii</name>
    <dbReference type="NCBI Taxonomy" id="2763064"/>
    <lineage>
        <taxon>Bacteria</taxon>
        <taxon>Bacillati</taxon>
        <taxon>Bacillota</taxon>
        <taxon>Clostridia</taxon>
        <taxon>Lachnospirales</taxon>
        <taxon>Lachnospiraceae</taxon>
        <taxon>Roseburia</taxon>
    </lineage>
</organism>
<dbReference type="Proteomes" id="UP000606720">
    <property type="component" value="Unassembled WGS sequence"/>
</dbReference>
<dbReference type="PANTHER" id="PTHR43155:SF2">
    <property type="entry name" value="CYCLIC DI-GMP PHOSPHODIESTERASE PA4108"/>
    <property type="match status" value="1"/>
</dbReference>
<dbReference type="InterPro" id="IPR003607">
    <property type="entry name" value="HD/PDEase_dom"/>
</dbReference>
<dbReference type="PANTHER" id="PTHR43155">
    <property type="entry name" value="CYCLIC DI-GMP PHOSPHODIESTERASE PA4108-RELATED"/>
    <property type="match status" value="1"/>
</dbReference>
<evidence type="ECO:0000313" key="3">
    <source>
        <dbReference type="Proteomes" id="UP000606720"/>
    </source>
</evidence>
<dbReference type="PROSITE" id="PS51832">
    <property type="entry name" value="HD_GYP"/>
    <property type="match status" value="1"/>
</dbReference>
<dbReference type="SMART" id="SM00471">
    <property type="entry name" value="HDc"/>
    <property type="match status" value="1"/>
</dbReference>
<reference evidence="2" key="1">
    <citation type="submission" date="2020-08" db="EMBL/GenBank/DDBJ databases">
        <title>Genome public.</title>
        <authorList>
            <person name="Liu C."/>
            <person name="Sun Q."/>
        </authorList>
    </citation>
    <scope>NUCLEOTIDE SEQUENCE</scope>
    <source>
        <strain evidence="2">BX1005</strain>
    </source>
</reference>
<comment type="caution">
    <text evidence="2">The sequence shown here is derived from an EMBL/GenBank/DDBJ whole genome shotgun (WGS) entry which is preliminary data.</text>
</comment>
<dbReference type="AlphaFoldDB" id="A0A923LSX4"/>
<protein>
    <submittedName>
        <fullName evidence="2">HD-GYP domain-containing protein</fullName>
    </submittedName>
</protein>
<proteinExistence type="predicted"/>